<protein>
    <recommendedName>
        <fullName evidence="10">tRNA 5-methylaminomethyl-2-thiouridine biosynthesis bifunctional protein MnmC</fullName>
        <shortName evidence="10">tRNA mnm(5)s(2)U biosynthesis bifunctional protein</shortName>
    </recommendedName>
    <domain>
        <recommendedName>
            <fullName evidence="10">tRNA (mnm(5)s(2)U34)-methyltransferase</fullName>
            <ecNumber evidence="10">2.1.1.61</ecNumber>
        </recommendedName>
    </domain>
    <domain>
        <recommendedName>
            <fullName evidence="10">FAD-dependent cmnm(5)s(2)U34 oxidoreductase</fullName>
            <ecNumber evidence="10">1.5.-.-</ecNumber>
        </recommendedName>
    </domain>
</protein>
<dbReference type="PANTHER" id="PTHR13847">
    <property type="entry name" value="SARCOSINE DEHYDROGENASE-RELATED"/>
    <property type="match status" value="1"/>
</dbReference>
<dbReference type="InterPro" id="IPR036188">
    <property type="entry name" value="FAD/NAD-bd_sf"/>
</dbReference>
<keyword evidence="4 10" id="KW-0808">Transferase</keyword>
<dbReference type="EC" id="2.1.1.61" evidence="10"/>
<dbReference type="NCBIfam" id="TIGR03197">
    <property type="entry name" value="MnmC_Cterm"/>
    <property type="match status" value="1"/>
</dbReference>
<dbReference type="InterPro" id="IPR029063">
    <property type="entry name" value="SAM-dependent_MTases_sf"/>
</dbReference>
<keyword evidence="2 10" id="KW-0489">Methyltransferase</keyword>
<dbReference type="Pfam" id="PF01266">
    <property type="entry name" value="DAO"/>
    <property type="match status" value="1"/>
</dbReference>
<dbReference type="GO" id="GO:0004808">
    <property type="term" value="F:tRNA (5-methylaminomethyl-2-thiouridylate)(34)-methyltransferase activity"/>
    <property type="evidence" value="ECO:0007669"/>
    <property type="project" value="UniProtKB-EC"/>
</dbReference>
<dbReference type="OrthoDB" id="9786494at2"/>
<proteinExistence type="inferred from homology"/>
<dbReference type="GO" id="GO:0050660">
    <property type="term" value="F:flavin adenine dinucleotide binding"/>
    <property type="evidence" value="ECO:0007669"/>
    <property type="project" value="UniProtKB-UniRule"/>
</dbReference>
<dbReference type="RefSeq" id="WP_133587394.1">
    <property type="nucleotide sequence ID" value="NZ_CP037953.1"/>
</dbReference>
<comment type="subcellular location">
    <subcellularLocation>
        <location evidence="10">Cytoplasm</location>
    </subcellularLocation>
</comment>
<dbReference type="Gene3D" id="3.30.9.10">
    <property type="entry name" value="D-Amino Acid Oxidase, subunit A, domain 2"/>
    <property type="match status" value="1"/>
</dbReference>
<evidence type="ECO:0000256" key="3">
    <source>
        <dbReference type="ARBA" id="ARBA00022630"/>
    </source>
</evidence>
<dbReference type="GO" id="GO:0005737">
    <property type="term" value="C:cytoplasm"/>
    <property type="evidence" value="ECO:0007669"/>
    <property type="project" value="UniProtKB-SubCell"/>
</dbReference>
<dbReference type="GO" id="GO:0002097">
    <property type="term" value="P:tRNA wobble base modification"/>
    <property type="evidence" value="ECO:0007669"/>
    <property type="project" value="UniProtKB-UniRule"/>
</dbReference>
<comment type="caution">
    <text evidence="13">The sequence shown here is derived from an EMBL/GenBank/DDBJ whole genome shotgun (WGS) entry which is preliminary data.</text>
</comment>
<dbReference type="AlphaFoldDB" id="A0A4R6UVN2"/>
<evidence type="ECO:0000256" key="2">
    <source>
        <dbReference type="ARBA" id="ARBA00022603"/>
    </source>
</evidence>
<evidence type="ECO:0000259" key="11">
    <source>
        <dbReference type="Pfam" id="PF01266"/>
    </source>
</evidence>
<comment type="catalytic activity">
    <reaction evidence="10">
        <text>5-aminomethyl-2-thiouridine(34) in tRNA + S-adenosyl-L-methionine = 5-methylaminomethyl-2-thiouridine(34) in tRNA + S-adenosyl-L-homocysteine + H(+)</text>
        <dbReference type="Rhea" id="RHEA:19569"/>
        <dbReference type="Rhea" id="RHEA-COMP:10195"/>
        <dbReference type="Rhea" id="RHEA-COMP:10197"/>
        <dbReference type="ChEBI" id="CHEBI:15378"/>
        <dbReference type="ChEBI" id="CHEBI:57856"/>
        <dbReference type="ChEBI" id="CHEBI:59789"/>
        <dbReference type="ChEBI" id="CHEBI:74454"/>
        <dbReference type="ChEBI" id="CHEBI:74455"/>
        <dbReference type="EC" id="2.1.1.61"/>
    </reaction>
</comment>
<dbReference type="Pfam" id="PF05430">
    <property type="entry name" value="Methyltransf_30"/>
    <property type="match status" value="1"/>
</dbReference>
<accession>A0A4R6UVN2</accession>
<keyword evidence="7 10" id="KW-0274">FAD</keyword>
<comment type="cofactor">
    <cofactor evidence="10">
        <name>FAD</name>
        <dbReference type="ChEBI" id="CHEBI:57692"/>
    </cofactor>
</comment>
<dbReference type="EMBL" id="SNYM01000002">
    <property type="protein sequence ID" value="TDQ50326.1"/>
    <property type="molecule type" value="Genomic_DNA"/>
</dbReference>
<dbReference type="GO" id="GO:0032259">
    <property type="term" value="P:methylation"/>
    <property type="evidence" value="ECO:0007669"/>
    <property type="project" value="UniProtKB-KW"/>
</dbReference>
<dbReference type="InterPro" id="IPR023032">
    <property type="entry name" value="tRNA_MAMT_biosynth_bifunc_MnmC"/>
</dbReference>
<keyword evidence="6 10" id="KW-0819">tRNA processing</keyword>
<comment type="function">
    <text evidence="10">Catalyzes the last two steps in the biosynthesis of 5-methylaminomethyl-2-thiouridine (mnm(5)s(2)U) at the wobble position (U34) in tRNA. Catalyzes the FAD-dependent demodification of cmnm(5)s(2)U34 to nm(5)s(2)U34, followed by the transfer of a methyl group from S-adenosyl-L-methionine to nm(5)s(2)U34, to form mnm(5)s(2)U34.</text>
</comment>
<evidence type="ECO:0000256" key="8">
    <source>
        <dbReference type="ARBA" id="ARBA00023002"/>
    </source>
</evidence>
<evidence type="ECO:0000259" key="12">
    <source>
        <dbReference type="Pfam" id="PF05430"/>
    </source>
</evidence>
<name>A0A4R6UVN2_9GAMM</name>
<dbReference type="InterPro" id="IPR047785">
    <property type="entry name" value="tRNA_MNMC2"/>
</dbReference>
<feature type="domain" description="FAD dependent oxidoreductase" evidence="11">
    <location>
        <begin position="257"/>
        <end position="586"/>
    </location>
</feature>
<dbReference type="InterPro" id="IPR006076">
    <property type="entry name" value="FAD-dep_OxRdtase"/>
</dbReference>
<evidence type="ECO:0000256" key="10">
    <source>
        <dbReference type="HAMAP-Rule" id="MF_01102"/>
    </source>
</evidence>
<keyword evidence="9 10" id="KW-0511">Multifunctional enzyme</keyword>
<evidence type="ECO:0000256" key="6">
    <source>
        <dbReference type="ARBA" id="ARBA00022694"/>
    </source>
</evidence>
<evidence type="ECO:0000256" key="9">
    <source>
        <dbReference type="ARBA" id="ARBA00023268"/>
    </source>
</evidence>
<keyword evidence="1 10" id="KW-0963">Cytoplasm</keyword>
<dbReference type="Gene3D" id="3.50.50.60">
    <property type="entry name" value="FAD/NAD(P)-binding domain"/>
    <property type="match status" value="1"/>
</dbReference>
<dbReference type="NCBIfam" id="NF033855">
    <property type="entry name" value="tRNA_MNMC2"/>
    <property type="match status" value="1"/>
</dbReference>
<dbReference type="GO" id="GO:0016645">
    <property type="term" value="F:oxidoreductase activity, acting on the CH-NH group of donors"/>
    <property type="evidence" value="ECO:0007669"/>
    <property type="project" value="InterPro"/>
</dbReference>
<dbReference type="Proteomes" id="UP000295375">
    <property type="component" value="Unassembled WGS sequence"/>
</dbReference>
<evidence type="ECO:0000313" key="13">
    <source>
        <dbReference type="EMBL" id="TDQ50326.1"/>
    </source>
</evidence>
<organism evidence="13 14">
    <name type="scientific">Permianibacter aggregans</name>
    <dbReference type="NCBI Taxonomy" id="1510150"/>
    <lineage>
        <taxon>Bacteria</taxon>
        <taxon>Pseudomonadati</taxon>
        <taxon>Pseudomonadota</taxon>
        <taxon>Gammaproteobacteria</taxon>
        <taxon>Pseudomonadales</taxon>
        <taxon>Pseudomonadaceae</taxon>
        <taxon>Permianibacter</taxon>
    </lineage>
</organism>
<dbReference type="HAMAP" id="MF_01102">
    <property type="entry name" value="MnmC"/>
    <property type="match status" value="1"/>
</dbReference>
<keyword evidence="14" id="KW-1185">Reference proteome</keyword>
<dbReference type="SUPFAM" id="SSF51971">
    <property type="entry name" value="Nucleotide-binding domain"/>
    <property type="match status" value="1"/>
</dbReference>
<feature type="region of interest" description="FAD-dependent cmnm(5)s(2)U34 oxidoreductase" evidence="10">
    <location>
        <begin position="259"/>
        <end position="611"/>
    </location>
</feature>
<evidence type="ECO:0000256" key="1">
    <source>
        <dbReference type="ARBA" id="ARBA00022490"/>
    </source>
</evidence>
<keyword evidence="8 10" id="KW-0560">Oxidoreductase</keyword>
<gene>
    <name evidence="10" type="primary">mnmC</name>
    <name evidence="13" type="ORF">EV696_1025</name>
</gene>
<evidence type="ECO:0000256" key="7">
    <source>
        <dbReference type="ARBA" id="ARBA00022827"/>
    </source>
</evidence>
<evidence type="ECO:0000313" key="14">
    <source>
        <dbReference type="Proteomes" id="UP000295375"/>
    </source>
</evidence>
<evidence type="ECO:0000256" key="4">
    <source>
        <dbReference type="ARBA" id="ARBA00022679"/>
    </source>
</evidence>
<dbReference type="InterPro" id="IPR017610">
    <property type="entry name" value="tRNA_S-uridine_synth_MnmC_C"/>
</dbReference>
<feature type="region of interest" description="tRNA (mnm(5)s(2)U34)-methyltransferase" evidence="10">
    <location>
        <begin position="1"/>
        <end position="239"/>
    </location>
</feature>
<keyword evidence="3 10" id="KW-0285">Flavoprotein</keyword>
<comment type="similarity">
    <text evidence="10">In the C-terminal section; belongs to the DAO family.</text>
</comment>
<feature type="domain" description="MnmC-like methyltransferase" evidence="12">
    <location>
        <begin position="115"/>
        <end position="237"/>
    </location>
</feature>
<reference evidence="13 14" key="1">
    <citation type="submission" date="2019-03" db="EMBL/GenBank/DDBJ databases">
        <title>Genomic Encyclopedia of Type Strains, Phase IV (KMG-IV): sequencing the most valuable type-strain genomes for metagenomic binning, comparative biology and taxonomic classification.</title>
        <authorList>
            <person name="Goeker M."/>
        </authorList>
    </citation>
    <scope>NUCLEOTIDE SEQUENCE [LARGE SCALE GENOMIC DNA]</scope>
    <source>
        <strain evidence="13 14">DSM 103792</strain>
    </source>
</reference>
<dbReference type="SUPFAM" id="SSF54373">
    <property type="entry name" value="FAD-linked reductases, C-terminal domain"/>
    <property type="match status" value="1"/>
</dbReference>
<keyword evidence="5 10" id="KW-0949">S-adenosyl-L-methionine</keyword>
<dbReference type="Gene3D" id="3.40.50.150">
    <property type="entry name" value="Vaccinia Virus protein VP39"/>
    <property type="match status" value="1"/>
</dbReference>
<sequence length="611" mass="68404">MTTATVTPAAIEFLDGNIPYSCQFQDVYFSRAGGLDESNYIYLNGNGLPQRFADFPGADFQLLETGFGTGLNFLLTAQAFLAHAPKEKCLRYFSIEGFPLTAADLQRALHGFASLNELSQSLCEQYPPLLRNWHRLTFANGRIELILVFDDVNTVLPQLLKSQWRFDAFYLDGFAPARNPEMWQSEWLSRLNKLARPQATLASFTAVGEVRRQLRQAGFDIERRKGFGHKREMIVGRFPHSPRPRPSPSLDKREPLLILGNGIAGCALAYQLNKLGYPVIVAANTAVGGTLAEHDCAVAGPRLSKDFDRRSRWYLNGFLQLQAFVAQQAPDTLLSKGVIDLISDEDWAETLERLQHLELHNHHTEVVSENLLRQWTGAESTLHGVLQHLAITVAPQRLCQYLLADNKIEQRQAQLNNYQCDDHGVQAEWHEGNLERFTAVIFCTGSDSANWFPELPMSRVRGQYNLVPATEQSRELKQSLRFGGYLCPAIENRHILGASFEHDADGLELDAAIHRANWRKLHKRVPSLAAPWRSAPLQGQVGFRLVTPDRLPIVGAHPKQTRVYLNFAHGAHGLMSAFSSAELLAAQLSNRVPALPPALIKAVSPLRFLNP</sequence>
<dbReference type="EC" id="1.5.-.-" evidence="10"/>
<evidence type="ECO:0000256" key="5">
    <source>
        <dbReference type="ARBA" id="ARBA00022691"/>
    </source>
</evidence>
<dbReference type="PANTHER" id="PTHR13847:SF283">
    <property type="entry name" value="TRNA 5-METHYLAMINOMETHYL-2-THIOURIDINE BIOSYNTHESIS BIFUNCTIONAL PROTEIN MNMC"/>
    <property type="match status" value="1"/>
</dbReference>
<comment type="similarity">
    <text evidence="10">In the N-terminal section; belongs to the methyltransferase superfamily. tRNA (mnm(5)s(2)U34)-methyltransferase family.</text>
</comment>
<dbReference type="InterPro" id="IPR008471">
    <property type="entry name" value="MnmC-like_methylTransf"/>
</dbReference>